<evidence type="ECO:0000313" key="4">
    <source>
        <dbReference type="Proteomes" id="UP000252458"/>
    </source>
</evidence>
<feature type="domain" description="Toxin SymE-like" evidence="2">
    <location>
        <begin position="45"/>
        <end position="77"/>
    </location>
</feature>
<dbReference type="AlphaFoldDB" id="A0A365QUM3"/>
<reference evidence="3 4" key="1">
    <citation type="submission" date="2018-06" db="EMBL/GenBank/DDBJ databases">
        <title>Draft genome sequence of Burkholderia reimsis strain BE51 isolated from a French agricultural soil.</title>
        <authorList>
            <person name="Esmaeel Q."/>
        </authorList>
    </citation>
    <scope>NUCLEOTIDE SEQUENCE [LARGE SCALE GENOMIC DNA]</scope>
    <source>
        <strain evidence="3 4">BE51</strain>
    </source>
</reference>
<organism evidence="3 4">
    <name type="scientific">Burkholderia reimsis</name>
    <dbReference type="NCBI Taxonomy" id="2234132"/>
    <lineage>
        <taxon>Bacteria</taxon>
        <taxon>Pseudomonadati</taxon>
        <taxon>Pseudomonadota</taxon>
        <taxon>Betaproteobacteria</taxon>
        <taxon>Burkholderiales</taxon>
        <taxon>Burkholderiaceae</taxon>
        <taxon>Burkholderia</taxon>
    </lineage>
</organism>
<dbReference type="InterPro" id="IPR014944">
    <property type="entry name" value="Toxin_SymE-like"/>
</dbReference>
<dbReference type="GO" id="GO:0016070">
    <property type="term" value="P:RNA metabolic process"/>
    <property type="evidence" value="ECO:0007669"/>
    <property type="project" value="InterPro"/>
</dbReference>
<gene>
    <name evidence="3" type="ORF">DPV79_15815</name>
</gene>
<evidence type="ECO:0000313" key="3">
    <source>
        <dbReference type="EMBL" id="RBB38847.1"/>
    </source>
</evidence>
<protein>
    <submittedName>
        <fullName evidence="3">Type I toxin-antitoxin system SymE family toxin</fullName>
    </submittedName>
</protein>
<name>A0A365QUM3_9BURK</name>
<dbReference type="GO" id="GO:0005737">
    <property type="term" value="C:cytoplasm"/>
    <property type="evidence" value="ECO:0007669"/>
    <property type="project" value="InterPro"/>
</dbReference>
<accession>A0A365QUM3</accession>
<feature type="region of interest" description="Disordered" evidence="1">
    <location>
        <begin position="78"/>
        <end position="109"/>
    </location>
</feature>
<dbReference type="GO" id="GO:0003723">
    <property type="term" value="F:RNA binding"/>
    <property type="evidence" value="ECO:0007669"/>
    <property type="project" value="InterPro"/>
</dbReference>
<evidence type="ECO:0000259" key="2">
    <source>
        <dbReference type="Pfam" id="PF08845"/>
    </source>
</evidence>
<keyword evidence="4" id="KW-1185">Reference proteome</keyword>
<proteinExistence type="predicted"/>
<evidence type="ECO:0000256" key="1">
    <source>
        <dbReference type="SAM" id="MobiDB-lite"/>
    </source>
</evidence>
<sequence length="109" mass="12075">MADGNHNAPVRFHDCSVPARTSFQTRRIVPHLRLADTAPPALHLWMKLSGRWIDAAGFEPGQRLRIEVMHKRLVVTPIEDGPGDDFGQDADRATRPPRPTFSVITGGAQ</sequence>
<dbReference type="Proteomes" id="UP000252458">
    <property type="component" value="Unassembled WGS sequence"/>
</dbReference>
<dbReference type="EMBL" id="QMFZ01000012">
    <property type="protein sequence ID" value="RBB38847.1"/>
    <property type="molecule type" value="Genomic_DNA"/>
</dbReference>
<dbReference type="GO" id="GO:0016788">
    <property type="term" value="F:hydrolase activity, acting on ester bonds"/>
    <property type="evidence" value="ECO:0007669"/>
    <property type="project" value="InterPro"/>
</dbReference>
<comment type="caution">
    <text evidence="3">The sequence shown here is derived from an EMBL/GenBank/DDBJ whole genome shotgun (WGS) entry which is preliminary data.</text>
</comment>
<dbReference type="Pfam" id="PF08845">
    <property type="entry name" value="SymE_toxin"/>
    <property type="match status" value="1"/>
</dbReference>